<dbReference type="PROSITE" id="PS51318">
    <property type="entry name" value="TAT"/>
    <property type="match status" value="1"/>
</dbReference>
<dbReference type="InterPro" id="IPR006311">
    <property type="entry name" value="TAT_signal"/>
</dbReference>
<dbReference type="Gene3D" id="3.40.190.10">
    <property type="entry name" value="Periplasmic binding protein-like II"/>
    <property type="match status" value="2"/>
</dbReference>
<dbReference type="AlphaFoldDB" id="A0A8I2GXK4"/>
<organism evidence="4 5">
    <name type="scientific">Rhizobium leguminosarum bv. viciae</name>
    <dbReference type="NCBI Taxonomy" id="387"/>
    <lineage>
        <taxon>Bacteria</taxon>
        <taxon>Pseudomonadati</taxon>
        <taxon>Pseudomonadota</taxon>
        <taxon>Alphaproteobacteria</taxon>
        <taxon>Hyphomicrobiales</taxon>
        <taxon>Rhizobiaceae</taxon>
        <taxon>Rhizobium/Agrobacterium group</taxon>
        <taxon>Rhizobium</taxon>
    </lineage>
</organism>
<dbReference type="SMART" id="SM00062">
    <property type="entry name" value="PBPb"/>
    <property type="match status" value="1"/>
</dbReference>
<evidence type="ECO:0000313" key="4">
    <source>
        <dbReference type="EMBL" id="NKM48262.1"/>
    </source>
</evidence>
<evidence type="ECO:0000256" key="2">
    <source>
        <dbReference type="ARBA" id="ARBA00022729"/>
    </source>
</evidence>
<evidence type="ECO:0000259" key="3">
    <source>
        <dbReference type="SMART" id="SM00062"/>
    </source>
</evidence>
<proteinExistence type="predicted"/>
<dbReference type="PANTHER" id="PTHR35936:SF17">
    <property type="entry name" value="ARGININE-BINDING EXTRACELLULAR PROTEIN ARTP"/>
    <property type="match status" value="1"/>
</dbReference>
<reference evidence="4" key="1">
    <citation type="submission" date="2019-10" db="EMBL/GenBank/DDBJ databases">
        <title>Rhizobium leguminosarum symbiovar viciae collection.</title>
        <authorList>
            <person name="Boivin S."/>
            <person name="Lepetit M."/>
        </authorList>
    </citation>
    <scope>NUCLEOTIDE SEQUENCE</scope>
    <source>
        <strain evidence="4">L143</strain>
    </source>
</reference>
<comment type="subcellular location">
    <subcellularLocation>
        <location evidence="1">Periplasm</location>
    </subcellularLocation>
</comment>
<dbReference type="GO" id="GO:0042597">
    <property type="term" value="C:periplasmic space"/>
    <property type="evidence" value="ECO:0007669"/>
    <property type="project" value="UniProtKB-SubCell"/>
</dbReference>
<dbReference type="Pfam" id="PF00497">
    <property type="entry name" value="SBP_bac_3"/>
    <property type="match status" value="1"/>
</dbReference>
<comment type="caution">
    <text evidence="4">The sequence shown here is derived from an EMBL/GenBank/DDBJ whole genome shotgun (WGS) entry which is preliminary data.</text>
</comment>
<dbReference type="EMBL" id="WIEZ01000015">
    <property type="protein sequence ID" value="NKM48262.1"/>
    <property type="molecule type" value="Genomic_DNA"/>
</dbReference>
<keyword evidence="2" id="KW-0732">Signal</keyword>
<name>A0A8I2GXK4_RHILV</name>
<dbReference type="SUPFAM" id="SSF53850">
    <property type="entry name" value="Periplasmic binding protein-like II"/>
    <property type="match status" value="1"/>
</dbReference>
<dbReference type="InterPro" id="IPR001638">
    <property type="entry name" value="Solute-binding_3/MltF_N"/>
</dbReference>
<sequence length="315" mass="33723">MQAVNFILKTTRGMLMDTKRDNGIQANRRSLLTAGLFAGGAAAVALGTTAPASAQDATKESVLDKAIRTKKIVVAASLKYPPNLYINDKGEPDGYEIALIRQMIKDVSPDIQVEFADMDFGQMFAAVESGRADIMTTGTILPSRSLRGWFAGCAVTFQPVYVVGRQAADLTFDQMNSSDFKFAALQGSSQEAKIRALYPKATVSVFPDQTGAIGEVMSGRANATLQSLFTIVNTKKQGVDLAIIGKGAAYVDHNTFFMPTGDMKMYMFVTNWLLFNAAGGILNSVFREYVGKDAIAAGLPYLAVGPGGSPLRVEA</sequence>
<dbReference type="Proteomes" id="UP000662259">
    <property type="component" value="Unassembled WGS sequence"/>
</dbReference>
<evidence type="ECO:0000313" key="5">
    <source>
        <dbReference type="Proteomes" id="UP000662259"/>
    </source>
</evidence>
<accession>A0A8I2GXK4</accession>
<gene>
    <name evidence="4" type="ORF">GFL91_25495</name>
</gene>
<dbReference type="PANTHER" id="PTHR35936">
    <property type="entry name" value="MEMBRANE-BOUND LYTIC MUREIN TRANSGLYCOSYLASE F"/>
    <property type="match status" value="1"/>
</dbReference>
<protein>
    <submittedName>
        <fullName evidence="4">Transporter substrate-binding domain-containing protein</fullName>
    </submittedName>
</protein>
<evidence type="ECO:0000256" key="1">
    <source>
        <dbReference type="ARBA" id="ARBA00004418"/>
    </source>
</evidence>
<feature type="domain" description="Solute-binding protein family 3/N-terminal" evidence="3">
    <location>
        <begin position="71"/>
        <end position="293"/>
    </location>
</feature>